<feature type="transmembrane region" description="Helical" evidence="8">
    <location>
        <begin position="358"/>
        <end position="376"/>
    </location>
</feature>
<comment type="caution">
    <text evidence="9">The sequence shown here is derived from an EMBL/GenBank/DDBJ whole genome shotgun (WGS) entry which is preliminary data.</text>
</comment>
<feature type="transmembrane region" description="Helical" evidence="8">
    <location>
        <begin position="75"/>
        <end position="94"/>
    </location>
</feature>
<evidence type="ECO:0000256" key="3">
    <source>
        <dbReference type="ARBA" id="ARBA00022475"/>
    </source>
</evidence>
<comment type="subcellular location">
    <subcellularLocation>
        <location evidence="1">Cell membrane</location>
        <topology evidence="1">Multi-pass membrane protein</topology>
    </subcellularLocation>
</comment>
<dbReference type="InterPro" id="IPR024194">
    <property type="entry name" value="Ac/AlaTfrase_AlgI/DltB"/>
</dbReference>
<comment type="similarity">
    <text evidence="2 7">Belongs to the membrane-bound acyltransferase family.</text>
</comment>
<gene>
    <name evidence="9" type="ORF">BEI63_10545</name>
</gene>
<dbReference type="Pfam" id="PF03062">
    <property type="entry name" value="MBOAT"/>
    <property type="match status" value="1"/>
</dbReference>
<keyword evidence="6 7" id="KW-0472">Membrane</keyword>
<keyword evidence="7" id="KW-0808">Transferase</keyword>
<name>A0ABX3AQ00_9FIRM</name>
<dbReference type="InterPro" id="IPR004299">
    <property type="entry name" value="MBOAT_fam"/>
</dbReference>
<sequence length="481" mass="55846">MVFNSLDYLFFFAIVTLLYYLIPQRKRYILLLVAGCIFYMCWNVGNIIVLLYIIVITYTAGQLLDRSFTTKSKKMICALTGLFSFGVLFLYKYLDFFIKNLSIILNKFGMEINYSPLELILPIGISFFIFQAFGYVIDVYKGKCSSEKNFIKYAAFVAFFPNLLSGPIERADNLLRQISEGVEGNLEKVKTGLLQIAWGLYLKVVLSNNIAPIVDVIYENHSAYRGIEIIIATILFGIQIYCDFAGYSYMAVGSARVLGYTLMDNFREPYFSGNVADFWRRWHISLTSWFRDYVYIPLGGNRKGKIRKYMNTMLVFLLSGLWHGANWSYVFWGGLNGCYIVIEDFFKSIFHKNKKVPFAISCIGTFLLVDYAWMFFRADSFRQGLDMTRMIFFNLNPEYLFNGTVIREFGGGKKILLLVMGILLLTLVDYLQYKKNDIIKNIFSRFGLIRWGIYLGLLLIILVFGIYGYSYEQTQFIYFQF</sequence>
<evidence type="ECO:0008006" key="11">
    <source>
        <dbReference type="Google" id="ProtNLM"/>
    </source>
</evidence>
<feature type="transmembrane region" description="Helical" evidence="8">
    <location>
        <begin position="29"/>
        <end position="55"/>
    </location>
</feature>
<dbReference type="PANTHER" id="PTHR13285:SF18">
    <property type="entry name" value="PROTEIN-CYSTEINE N-PALMITOYLTRANSFERASE RASP"/>
    <property type="match status" value="1"/>
</dbReference>
<evidence type="ECO:0000256" key="8">
    <source>
        <dbReference type="SAM" id="Phobius"/>
    </source>
</evidence>
<evidence type="ECO:0000256" key="4">
    <source>
        <dbReference type="ARBA" id="ARBA00022692"/>
    </source>
</evidence>
<evidence type="ECO:0000256" key="2">
    <source>
        <dbReference type="ARBA" id="ARBA00010323"/>
    </source>
</evidence>
<protein>
    <recommendedName>
        <fullName evidence="11">MBOAT family protein</fullName>
    </recommendedName>
</protein>
<evidence type="ECO:0000256" key="6">
    <source>
        <dbReference type="ARBA" id="ARBA00023136"/>
    </source>
</evidence>
<keyword evidence="7" id="KW-0012">Acyltransferase</keyword>
<dbReference type="PIRSF" id="PIRSF500217">
    <property type="entry name" value="AlgI"/>
    <property type="match status" value="1"/>
</dbReference>
<evidence type="ECO:0000313" key="10">
    <source>
        <dbReference type="Proteomes" id="UP000094869"/>
    </source>
</evidence>
<feature type="transmembrane region" description="Helical" evidence="8">
    <location>
        <begin position="6"/>
        <end position="22"/>
    </location>
</feature>
<feature type="transmembrane region" description="Helical" evidence="8">
    <location>
        <begin position="451"/>
        <end position="471"/>
    </location>
</feature>
<dbReference type="EMBL" id="MEHD01000021">
    <property type="protein sequence ID" value="ODR57783.1"/>
    <property type="molecule type" value="Genomic_DNA"/>
</dbReference>
<evidence type="ECO:0000256" key="5">
    <source>
        <dbReference type="ARBA" id="ARBA00022989"/>
    </source>
</evidence>
<dbReference type="PANTHER" id="PTHR13285">
    <property type="entry name" value="ACYLTRANSFERASE"/>
    <property type="match status" value="1"/>
</dbReference>
<dbReference type="InterPro" id="IPR028362">
    <property type="entry name" value="AlgI"/>
</dbReference>
<evidence type="ECO:0000256" key="7">
    <source>
        <dbReference type="PIRNR" id="PIRNR016636"/>
    </source>
</evidence>
<dbReference type="InterPro" id="IPR051085">
    <property type="entry name" value="MB_O-acyltransferase"/>
</dbReference>
<keyword evidence="10" id="KW-1185">Reference proteome</keyword>
<reference evidence="9 10" key="1">
    <citation type="submission" date="2016-08" db="EMBL/GenBank/DDBJ databases">
        <title>Characterization of Isolates of Eisenbergiella tayi Derived from Blood Cultures, Using Whole Genome Sequencing.</title>
        <authorList>
            <person name="Bernier A.-M."/>
            <person name="Burdz T."/>
            <person name="Wiebe D."/>
            <person name="Bernard K."/>
        </authorList>
    </citation>
    <scope>NUCLEOTIDE SEQUENCE [LARGE SCALE GENOMIC DNA]</scope>
    <source>
        <strain evidence="9 10">NML120146</strain>
    </source>
</reference>
<keyword evidence="3 7" id="KW-1003">Cell membrane</keyword>
<dbReference type="PIRSF" id="PIRSF016636">
    <property type="entry name" value="AlgI_DltB"/>
    <property type="match status" value="1"/>
</dbReference>
<proteinExistence type="inferred from homology"/>
<dbReference type="Proteomes" id="UP000094869">
    <property type="component" value="Unassembled WGS sequence"/>
</dbReference>
<evidence type="ECO:0000313" key="9">
    <source>
        <dbReference type="EMBL" id="ODR57783.1"/>
    </source>
</evidence>
<dbReference type="RefSeq" id="WP_044968555.1">
    <property type="nucleotide sequence ID" value="NZ_JAQCZP010000010.1"/>
</dbReference>
<evidence type="ECO:0000256" key="1">
    <source>
        <dbReference type="ARBA" id="ARBA00004651"/>
    </source>
</evidence>
<feature type="transmembrane region" description="Helical" evidence="8">
    <location>
        <begin position="415"/>
        <end position="431"/>
    </location>
</feature>
<accession>A0ABX3AQ00</accession>
<keyword evidence="4 8" id="KW-0812">Transmembrane</keyword>
<keyword evidence="5 8" id="KW-1133">Transmembrane helix</keyword>
<feature type="transmembrane region" description="Helical" evidence="8">
    <location>
        <begin position="115"/>
        <end position="137"/>
    </location>
</feature>
<organism evidence="9 10">
    <name type="scientific">Eisenbergiella tayi</name>
    <dbReference type="NCBI Taxonomy" id="1432052"/>
    <lineage>
        <taxon>Bacteria</taxon>
        <taxon>Bacillati</taxon>
        <taxon>Bacillota</taxon>
        <taxon>Clostridia</taxon>
        <taxon>Lachnospirales</taxon>
        <taxon>Lachnospiraceae</taxon>
        <taxon>Eisenbergiella</taxon>
    </lineage>
</organism>